<feature type="non-terminal residue" evidence="1">
    <location>
        <position position="48"/>
    </location>
</feature>
<sequence>MYQHICDIKINILEDLMSYGYVMWTWCTTMVSINNIFAASRYQCLEAC</sequence>
<accession>A0A699I6N7</accession>
<gene>
    <name evidence="1" type="ORF">Tci_499386</name>
</gene>
<organism evidence="1">
    <name type="scientific">Tanacetum cinerariifolium</name>
    <name type="common">Dalmatian daisy</name>
    <name type="synonym">Chrysanthemum cinerariifolium</name>
    <dbReference type="NCBI Taxonomy" id="118510"/>
    <lineage>
        <taxon>Eukaryota</taxon>
        <taxon>Viridiplantae</taxon>
        <taxon>Streptophyta</taxon>
        <taxon>Embryophyta</taxon>
        <taxon>Tracheophyta</taxon>
        <taxon>Spermatophyta</taxon>
        <taxon>Magnoliopsida</taxon>
        <taxon>eudicotyledons</taxon>
        <taxon>Gunneridae</taxon>
        <taxon>Pentapetalae</taxon>
        <taxon>asterids</taxon>
        <taxon>campanulids</taxon>
        <taxon>Asterales</taxon>
        <taxon>Asteraceae</taxon>
        <taxon>Asteroideae</taxon>
        <taxon>Anthemideae</taxon>
        <taxon>Anthemidinae</taxon>
        <taxon>Tanacetum</taxon>
    </lineage>
</organism>
<protein>
    <submittedName>
        <fullName evidence="1">Uncharacterized protein</fullName>
    </submittedName>
</protein>
<name>A0A699I6N7_TANCI</name>
<proteinExistence type="predicted"/>
<dbReference type="EMBL" id="BKCJ010259779">
    <property type="protein sequence ID" value="GEZ27413.1"/>
    <property type="molecule type" value="Genomic_DNA"/>
</dbReference>
<dbReference type="AlphaFoldDB" id="A0A699I6N7"/>
<evidence type="ECO:0000313" key="1">
    <source>
        <dbReference type="EMBL" id="GEZ27413.1"/>
    </source>
</evidence>
<reference evidence="1" key="1">
    <citation type="journal article" date="2019" name="Sci. Rep.">
        <title>Draft genome of Tanacetum cinerariifolium, the natural source of mosquito coil.</title>
        <authorList>
            <person name="Yamashiro T."/>
            <person name="Shiraishi A."/>
            <person name="Satake H."/>
            <person name="Nakayama K."/>
        </authorList>
    </citation>
    <scope>NUCLEOTIDE SEQUENCE</scope>
</reference>
<comment type="caution">
    <text evidence="1">The sequence shown here is derived from an EMBL/GenBank/DDBJ whole genome shotgun (WGS) entry which is preliminary data.</text>
</comment>